<evidence type="ECO:0000313" key="3">
    <source>
        <dbReference type="RefSeq" id="XP_004864670.1"/>
    </source>
</evidence>
<dbReference type="GO" id="GO:0003677">
    <property type="term" value="F:DNA binding"/>
    <property type="evidence" value="ECO:0007669"/>
    <property type="project" value="InterPro"/>
</dbReference>
<feature type="region of interest" description="Disordered" evidence="1">
    <location>
        <begin position="1"/>
        <end position="44"/>
    </location>
</feature>
<sequence length="44" mass="5058">MKRGKNQTPHKGVKRGGSKRKYWKGSLKSRKPGDNANRNCRSRC</sequence>
<dbReference type="Proteomes" id="UP000694906">
    <property type="component" value="Unplaced"/>
</dbReference>
<dbReference type="GeneID" id="101716228"/>
<evidence type="ECO:0000256" key="1">
    <source>
        <dbReference type="SAM" id="MobiDB-lite"/>
    </source>
</evidence>
<accession>A0AAX6Q3E5</accession>
<dbReference type="PANTHER" id="PTHR17486:SF0">
    <property type="entry name" value="SPERMATID NUCLEAR TRANSITION PROTEIN 1"/>
    <property type="match status" value="1"/>
</dbReference>
<gene>
    <name evidence="3" type="primary">Tnp1</name>
</gene>
<dbReference type="GO" id="GO:0006338">
    <property type="term" value="P:chromatin remodeling"/>
    <property type="evidence" value="ECO:0007669"/>
    <property type="project" value="TreeGrafter"/>
</dbReference>
<proteinExistence type="predicted"/>
<dbReference type="Pfam" id="PF02079">
    <property type="entry name" value="TP1"/>
    <property type="match status" value="1"/>
</dbReference>
<organism evidence="2 3">
    <name type="scientific">Heterocephalus glaber</name>
    <name type="common">Naked mole rat</name>
    <dbReference type="NCBI Taxonomy" id="10181"/>
    <lineage>
        <taxon>Eukaryota</taxon>
        <taxon>Metazoa</taxon>
        <taxon>Chordata</taxon>
        <taxon>Craniata</taxon>
        <taxon>Vertebrata</taxon>
        <taxon>Euteleostomi</taxon>
        <taxon>Mammalia</taxon>
        <taxon>Eutheria</taxon>
        <taxon>Euarchontoglires</taxon>
        <taxon>Glires</taxon>
        <taxon>Rodentia</taxon>
        <taxon>Hystricomorpha</taxon>
        <taxon>Bathyergidae</taxon>
        <taxon>Heterocephalus</taxon>
    </lineage>
</organism>
<protein>
    <submittedName>
        <fullName evidence="3">Spermatid nuclear transition protein 1</fullName>
    </submittedName>
</protein>
<evidence type="ECO:0000313" key="2">
    <source>
        <dbReference type="Proteomes" id="UP000694906"/>
    </source>
</evidence>
<dbReference type="RefSeq" id="XP_004864670.1">
    <property type="nucleotide sequence ID" value="XM_004864613.2"/>
</dbReference>
<dbReference type="CTD" id="7141"/>
<dbReference type="GO" id="GO:0007290">
    <property type="term" value="P:spermatid nucleus elongation"/>
    <property type="evidence" value="ECO:0007669"/>
    <property type="project" value="TreeGrafter"/>
</dbReference>
<dbReference type="InterPro" id="IPR001319">
    <property type="entry name" value="Nuclear_transition_prot1"/>
</dbReference>
<dbReference type="PANTHER" id="PTHR17486">
    <property type="entry name" value="SPERMATID NUCLEAR TRANSITION PROTEIN 1"/>
    <property type="match status" value="1"/>
</dbReference>
<reference evidence="3" key="1">
    <citation type="submission" date="2025-08" db="UniProtKB">
        <authorList>
            <consortium name="RefSeq"/>
        </authorList>
    </citation>
    <scope>IDENTIFICATION</scope>
</reference>
<dbReference type="AlphaFoldDB" id="A0AAX6Q3E5"/>
<name>A0AAX6Q3E5_HETGA</name>
<dbReference type="KEGG" id="hgl:101716228"/>
<dbReference type="GO" id="GO:0000786">
    <property type="term" value="C:nucleosome"/>
    <property type="evidence" value="ECO:0007669"/>
    <property type="project" value="InterPro"/>
</dbReference>
<dbReference type="GO" id="GO:0001673">
    <property type="term" value="C:male germ cell nucleus"/>
    <property type="evidence" value="ECO:0007669"/>
    <property type="project" value="TreeGrafter"/>
</dbReference>
<feature type="compositionally biased region" description="Basic residues" evidence="1">
    <location>
        <begin position="11"/>
        <end position="30"/>
    </location>
</feature>
<keyword evidence="2" id="KW-1185">Reference proteome</keyword>